<keyword evidence="10" id="KW-1185">Reference proteome</keyword>
<feature type="transmembrane region" description="Helical" evidence="7">
    <location>
        <begin position="183"/>
        <end position="202"/>
    </location>
</feature>
<comment type="similarity">
    <text evidence="7">Belongs to the binding-protein-dependent transport system permease family.</text>
</comment>
<evidence type="ECO:0000256" key="6">
    <source>
        <dbReference type="ARBA" id="ARBA00023136"/>
    </source>
</evidence>
<feature type="transmembrane region" description="Helical" evidence="7">
    <location>
        <begin position="128"/>
        <end position="146"/>
    </location>
</feature>
<dbReference type="EMBL" id="FOAN01000004">
    <property type="protein sequence ID" value="SEL57792.1"/>
    <property type="molecule type" value="Genomic_DNA"/>
</dbReference>
<gene>
    <name evidence="9" type="ORF">SAMN04515666_104336</name>
</gene>
<protein>
    <submittedName>
        <fullName evidence="9">NitT/TauT family transport system permease protein</fullName>
    </submittedName>
</protein>
<dbReference type="PANTHER" id="PTHR30151:SF0">
    <property type="entry name" value="ABC TRANSPORTER PERMEASE PROTEIN MJ0413-RELATED"/>
    <property type="match status" value="1"/>
</dbReference>
<dbReference type="Pfam" id="PF00528">
    <property type="entry name" value="BPD_transp_1"/>
    <property type="match status" value="1"/>
</dbReference>
<evidence type="ECO:0000256" key="3">
    <source>
        <dbReference type="ARBA" id="ARBA00022475"/>
    </source>
</evidence>
<keyword evidence="3" id="KW-1003">Cell membrane</keyword>
<evidence type="ECO:0000259" key="8">
    <source>
        <dbReference type="PROSITE" id="PS50928"/>
    </source>
</evidence>
<dbReference type="GO" id="GO:0005886">
    <property type="term" value="C:plasma membrane"/>
    <property type="evidence" value="ECO:0007669"/>
    <property type="project" value="UniProtKB-SubCell"/>
</dbReference>
<feature type="domain" description="ABC transmembrane type-1" evidence="8">
    <location>
        <begin position="61"/>
        <end position="241"/>
    </location>
</feature>
<keyword evidence="5 7" id="KW-1133">Transmembrane helix</keyword>
<dbReference type="AlphaFoldDB" id="A0A1H7RCD8"/>
<evidence type="ECO:0000256" key="1">
    <source>
        <dbReference type="ARBA" id="ARBA00004651"/>
    </source>
</evidence>
<dbReference type="Proteomes" id="UP000199664">
    <property type="component" value="Unassembled WGS sequence"/>
</dbReference>
<dbReference type="InterPro" id="IPR000515">
    <property type="entry name" value="MetI-like"/>
</dbReference>
<sequence length="251" mass="26820">MPSLATALMPRSAGTLVVLLALLVLWQGLHLLVGASSLASPAATVAKLASLLVTGEFWLNISETMRAFVAAFAISLFGGIALGIVLGVRKLAGNVAEPILTTLYSIPKVVLYPLVLLCFGLGISAKIAFGVMHGLIPITLFSMNAIRQMKPVYRRTSQVMRLSPVQNAFTVIMPAILPEIISGVRLGFSLTLLGVLIGEMFASQRGLGFLLTSAINLGQIDTIMAIALLLTVFAVTCNALMMRFDRRLTHR</sequence>
<comment type="subcellular location">
    <subcellularLocation>
        <location evidence="1 7">Cell membrane</location>
        <topology evidence="1 7">Multi-pass membrane protein</topology>
    </subcellularLocation>
</comment>
<evidence type="ECO:0000256" key="4">
    <source>
        <dbReference type="ARBA" id="ARBA00022692"/>
    </source>
</evidence>
<evidence type="ECO:0000256" key="5">
    <source>
        <dbReference type="ARBA" id="ARBA00022989"/>
    </source>
</evidence>
<dbReference type="InterPro" id="IPR035906">
    <property type="entry name" value="MetI-like_sf"/>
</dbReference>
<dbReference type="STRING" id="1036779.SAMN04515666_104336"/>
<dbReference type="PROSITE" id="PS50928">
    <property type="entry name" value="ABC_TM1"/>
    <property type="match status" value="1"/>
</dbReference>
<reference evidence="10" key="1">
    <citation type="submission" date="2016-10" db="EMBL/GenBank/DDBJ databases">
        <authorList>
            <person name="Varghese N."/>
            <person name="Submissions S."/>
        </authorList>
    </citation>
    <scope>NUCLEOTIDE SEQUENCE [LARGE SCALE GENOMIC DNA]</scope>
    <source>
        <strain evidence="10">LMG 26383,CCUG 61248,R- 45681</strain>
    </source>
</reference>
<evidence type="ECO:0000313" key="10">
    <source>
        <dbReference type="Proteomes" id="UP000199664"/>
    </source>
</evidence>
<name>A0A1H7RCD8_9HYPH</name>
<feature type="transmembrane region" description="Helical" evidence="7">
    <location>
        <begin position="100"/>
        <end position="122"/>
    </location>
</feature>
<dbReference type="GO" id="GO:0055085">
    <property type="term" value="P:transmembrane transport"/>
    <property type="evidence" value="ECO:0007669"/>
    <property type="project" value="InterPro"/>
</dbReference>
<evidence type="ECO:0000313" key="9">
    <source>
        <dbReference type="EMBL" id="SEL57792.1"/>
    </source>
</evidence>
<proteinExistence type="inferred from homology"/>
<feature type="transmembrane region" description="Helical" evidence="7">
    <location>
        <begin position="222"/>
        <end position="241"/>
    </location>
</feature>
<evidence type="ECO:0000256" key="2">
    <source>
        <dbReference type="ARBA" id="ARBA00022448"/>
    </source>
</evidence>
<dbReference type="PANTHER" id="PTHR30151">
    <property type="entry name" value="ALKANE SULFONATE ABC TRANSPORTER-RELATED, MEMBRANE SUBUNIT"/>
    <property type="match status" value="1"/>
</dbReference>
<feature type="transmembrane region" description="Helical" evidence="7">
    <location>
        <begin position="68"/>
        <end position="88"/>
    </location>
</feature>
<evidence type="ECO:0000256" key="7">
    <source>
        <dbReference type="RuleBase" id="RU363032"/>
    </source>
</evidence>
<dbReference type="SUPFAM" id="SSF161098">
    <property type="entry name" value="MetI-like"/>
    <property type="match status" value="1"/>
</dbReference>
<accession>A0A1H7RCD8</accession>
<keyword evidence="6 7" id="KW-0472">Membrane</keyword>
<dbReference type="Gene3D" id="1.10.3720.10">
    <property type="entry name" value="MetI-like"/>
    <property type="match status" value="1"/>
</dbReference>
<keyword evidence="4 7" id="KW-0812">Transmembrane</keyword>
<dbReference type="CDD" id="cd06261">
    <property type="entry name" value="TM_PBP2"/>
    <property type="match status" value="1"/>
</dbReference>
<keyword evidence="2 7" id="KW-0813">Transport</keyword>
<organism evidence="9 10">
    <name type="scientific">Bosea lupini</name>
    <dbReference type="NCBI Taxonomy" id="1036779"/>
    <lineage>
        <taxon>Bacteria</taxon>
        <taxon>Pseudomonadati</taxon>
        <taxon>Pseudomonadota</taxon>
        <taxon>Alphaproteobacteria</taxon>
        <taxon>Hyphomicrobiales</taxon>
        <taxon>Boseaceae</taxon>
        <taxon>Bosea</taxon>
    </lineage>
</organism>